<feature type="transmembrane region" description="Helical" evidence="1">
    <location>
        <begin position="158"/>
        <end position="180"/>
    </location>
</feature>
<keyword evidence="1" id="KW-1133">Transmembrane helix</keyword>
<dbReference type="Pfam" id="PF11139">
    <property type="entry name" value="SfLAP"/>
    <property type="match status" value="1"/>
</dbReference>
<dbReference type="AlphaFoldDB" id="A0A1G9UU83"/>
<feature type="transmembrane region" description="Helical" evidence="1">
    <location>
        <begin position="43"/>
        <end position="67"/>
    </location>
</feature>
<evidence type="ECO:0000313" key="3">
    <source>
        <dbReference type="Proteomes" id="UP000183376"/>
    </source>
</evidence>
<feature type="transmembrane region" description="Helical" evidence="1">
    <location>
        <begin position="201"/>
        <end position="223"/>
    </location>
</feature>
<dbReference type="EMBL" id="LT629701">
    <property type="protein sequence ID" value="SDM63428.1"/>
    <property type="molecule type" value="Genomic_DNA"/>
</dbReference>
<keyword evidence="1" id="KW-0812">Transmembrane</keyword>
<keyword evidence="3" id="KW-1185">Reference proteome</keyword>
<evidence type="ECO:0000313" key="2">
    <source>
        <dbReference type="EMBL" id="SDM63428.1"/>
    </source>
</evidence>
<evidence type="ECO:0000256" key="1">
    <source>
        <dbReference type="SAM" id="Phobius"/>
    </source>
</evidence>
<feature type="transmembrane region" description="Helical" evidence="1">
    <location>
        <begin position="6"/>
        <end position="31"/>
    </location>
</feature>
<dbReference type="InterPro" id="IPR021315">
    <property type="entry name" value="Gap/Sap"/>
</dbReference>
<feature type="transmembrane region" description="Helical" evidence="1">
    <location>
        <begin position="117"/>
        <end position="138"/>
    </location>
</feature>
<feature type="transmembrane region" description="Helical" evidence="1">
    <location>
        <begin position="79"/>
        <end position="97"/>
    </location>
</feature>
<dbReference type="OrthoDB" id="7062264at2"/>
<protein>
    <submittedName>
        <fullName evidence="2">Sap, sulfolipid-1-addressing protein</fullName>
    </submittedName>
</protein>
<dbReference type="STRING" id="211114.SAMN04489726_2627"/>
<dbReference type="RefSeq" id="WP_030431735.1">
    <property type="nucleotide sequence ID" value="NZ_JOEF01000021.1"/>
</dbReference>
<dbReference type="Proteomes" id="UP000183376">
    <property type="component" value="Chromosome I"/>
</dbReference>
<organism evidence="2 3">
    <name type="scientific">Allokutzneria albata</name>
    <name type="common">Kibdelosporangium albatum</name>
    <dbReference type="NCBI Taxonomy" id="211114"/>
    <lineage>
        <taxon>Bacteria</taxon>
        <taxon>Bacillati</taxon>
        <taxon>Actinomycetota</taxon>
        <taxon>Actinomycetes</taxon>
        <taxon>Pseudonocardiales</taxon>
        <taxon>Pseudonocardiaceae</taxon>
        <taxon>Allokutzneria</taxon>
    </lineage>
</organism>
<gene>
    <name evidence="2" type="ORF">SAMN04489726_2627</name>
</gene>
<name>A0A1G9UU83_ALLAB</name>
<reference evidence="2 3" key="1">
    <citation type="submission" date="2016-10" db="EMBL/GenBank/DDBJ databases">
        <authorList>
            <person name="de Groot N.N."/>
        </authorList>
    </citation>
    <scope>NUCLEOTIDE SEQUENCE [LARGE SCALE GENOMIC DNA]</scope>
    <source>
        <strain evidence="2 3">DSM 44149</strain>
    </source>
</reference>
<accession>A0A1G9UU83</accession>
<sequence length="224" mass="24221">MTTSLLLSLGALALLDSTSFGTLGIPIYLLLAIKDRPVLRMVVYLGTIAVFYFAVGVGLMLGLRGVFDQVGQVLEGRTGYWVSAVVGVVMFIASFWFDPKRRKPKPAREPKVGGSLLSMVGLGVTAALIEVATMVPYLAAIGMLTNAGVGPLTWVPVLAGYVIVMIVPALLLLVVRALAWTWLRPKLERLHAWIVRNKTEAIGWALGIVGFLLARDGIVNLFFK</sequence>
<keyword evidence="1" id="KW-0472">Membrane</keyword>
<dbReference type="eggNOG" id="COG0785">
    <property type="taxonomic scope" value="Bacteria"/>
</dbReference>
<proteinExistence type="predicted"/>